<feature type="compositionally biased region" description="Low complexity" evidence="7">
    <location>
        <begin position="140"/>
        <end position="163"/>
    </location>
</feature>
<comment type="subunit">
    <text evidence="3">Interacts with ERF2.</text>
</comment>
<accession>A0A9P6R8Y2</accession>
<evidence type="ECO:0000256" key="2">
    <source>
        <dbReference type="ARBA" id="ARBA00007732"/>
    </source>
</evidence>
<comment type="similarity">
    <text evidence="2">Belongs to the ERF4 family.</text>
</comment>
<feature type="compositionally biased region" description="Basic and acidic residues" evidence="7">
    <location>
        <begin position="36"/>
        <end position="52"/>
    </location>
</feature>
<feature type="compositionally biased region" description="Polar residues" evidence="7">
    <location>
        <begin position="56"/>
        <end position="71"/>
    </location>
</feature>
<evidence type="ECO:0000256" key="4">
    <source>
        <dbReference type="ARBA" id="ARBA00018463"/>
    </source>
</evidence>
<protein>
    <recommendedName>
        <fullName evidence="4">Ras modification protein ERF4</fullName>
    </recommendedName>
</protein>
<feature type="region of interest" description="Disordered" evidence="7">
    <location>
        <begin position="1"/>
        <end position="173"/>
    </location>
</feature>
<evidence type="ECO:0000256" key="7">
    <source>
        <dbReference type="SAM" id="MobiDB-lite"/>
    </source>
</evidence>
<organism evidence="9 10">
    <name type="scientific">Linnemannia gamsii</name>
    <dbReference type="NCBI Taxonomy" id="64522"/>
    <lineage>
        <taxon>Eukaryota</taxon>
        <taxon>Fungi</taxon>
        <taxon>Fungi incertae sedis</taxon>
        <taxon>Mucoromycota</taxon>
        <taxon>Mortierellomycotina</taxon>
        <taxon>Mortierellomycetes</taxon>
        <taxon>Mortierellales</taxon>
        <taxon>Mortierellaceae</taxon>
        <taxon>Linnemannia</taxon>
    </lineage>
</organism>
<reference evidence="9" key="1">
    <citation type="journal article" date="2020" name="Fungal Divers.">
        <title>Resolving the Mortierellaceae phylogeny through synthesis of multi-gene phylogenetics and phylogenomics.</title>
        <authorList>
            <person name="Vandepol N."/>
            <person name="Liber J."/>
            <person name="Desiro A."/>
            <person name="Na H."/>
            <person name="Kennedy M."/>
            <person name="Barry K."/>
            <person name="Grigoriev I.V."/>
            <person name="Miller A.N."/>
            <person name="O'Donnell K."/>
            <person name="Stajich J.E."/>
            <person name="Bonito G."/>
        </authorList>
    </citation>
    <scope>NUCLEOTIDE SEQUENCE</scope>
    <source>
        <strain evidence="9">NVP60</strain>
    </source>
</reference>
<feature type="domain" description="Golgin subfamily A member 7/ERF4" evidence="8">
    <location>
        <begin position="176"/>
        <end position="290"/>
    </location>
</feature>
<comment type="caution">
    <text evidence="9">The sequence shown here is derived from an EMBL/GenBank/DDBJ whole genome shotgun (WGS) entry which is preliminary data.</text>
</comment>
<evidence type="ECO:0000256" key="5">
    <source>
        <dbReference type="ARBA" id="ARBA00022824"/>
    </source>
</evidence>
<evidence type="ECO:0000313" key="9">
    <source>
        <dbReference type="EMBL" id="KAG0314449.1"/>
    </source>
</evidence>
<dbReference type="InterPro" id="IPR019383">
    <property type="entry name" value="Golgin_A_7/ERF4"/>
</dbReference>
<evidence type="ECO:0000313" key="10">
    <source>
        <dbReference type="Proteomes" id="UP000823405"/>
    </source>
</evidence>
<evidence type="ECO:0000256" key="6">
    <source>
        <dbReference type="ARBA" id="ARBA00023136"/>
    </source>
</evidence>
<dbReference type="OrthoDB" id="2190159at2759"/>
<dbReference type="GO" id="GO:0006612">
    <property type="term" value="P:protein targeting to membrane"/>
    <property type="evidence" value="ECO:0007669"/>
    <property type="project" value="TreeGrafter"/>
</dbReference>
<name>A0A9P6R8Y2_9FUNG</name>
<dbReference type="PANTHER" id="PTHR13254:SF0">
    <property type="entry name" value="GOLGIN SUBFAMILY A MEMBER 7_ERF4 DOMAIN-CONTAINING PROTEIN"/>
    <property type="match status" value="1"/>
</dbReference>
<evidence type="ECO:0000256" key="1">
    <source>
        <dbReference type="ARBA" id="ARBA00004406"/>
    </source>
</evidence>
<dbReference type="GO" id="GO:0005789">
    <property type="term" value="C:endoplasmic reticulum membrane"/>
    <property type="evidence" value="ECO:0007669"/>
    <property type="project" value="UniProtKB-SubCell"/>
</dbReference>
<sequence>MGSHWQPPATPPPEDLNSIPIQQLPLDPSSTTTRASESDHTISADSTVEHLAKKIASSQTWSSHPTQQQPEGSPAPTGTKMNPTTPTIKTRTTTDQNHQQPSYATAVPASPRSPGTAPTYPRALGPDTSVLDHNRVGANSTRQQHQQQQQQRTRGSSSSAGGHPTDNYPTGTPRVIVRIDRDHNIGDEATRFECEQFPEEMLGRVTRAEFKGSVEGINQCMEIAEESLWNCFDTLLDCLSAYTAKHCCGTHYQRSIRKMEAFIQEENRRVYHPARMHLRDPQKVGMIYLEFELF</sequence>
<keyword evidence="5" id="KW-0256">Endoplasmic reticulum</keyword>
<dbReference type="Pfam" id="PF10256">
    <property type="entry name" value="Erf4"/>
    <property type="match status" value="1"/>
</dbReference>
<dbReference type="AlphaFoldDB" id="A0A9P6R8Y2"/>
<dbReference type="PANTHER" id="PTHR13254">
    <property type="entry name" value="GOLGI AUTOANTIGEN, GOLGIN SUBFAMILY A, 7"/>
    <property type="match status" value="1"/>
</dbReference>
<dbReference type="GO" id="GO:0031211">
    <property type="term" value="C:endoplasmic reticulum palmitoyltransferase complex"/>
    <property type="evidence" value="ECO:0007669"/>
    <property type="project" value="TreeGrafter"/>
</dbReference>
<keyword evidence="6" id="KW-0472">Membrane</keyword>
<dbReference type="EMBL" id="JAAAIN010000442">
    <property type="protein sequence ID" value="KAG0314449.1"/>
    <property type="molecule type" value="Genomic_DNA"/>
</dbReference>
<evidence type="ECO:0000256" key="3">
    <source>
        <dbReference type="ARBA" id="ARBA00011396"/>
    </source>
</evidence>
<proteinExistence type="inferred from homology"/>
<gene>
    <name evidence="9" type="ORF">BGZ97_009298</name>
</gene>
<dbReference type="Proteomes" id="UP000823405">
    <property type="component" value="Unassembled WGS sequence"/>
</dbReference>
<feature type="compositionally biased region" description="Low complexity" evidence="7">
    <location>
        <begin position="84"/>
        <end position="94"/>
    </location>
</feature>
<evidence type="ECO:0000259" key="8">
    <source>
        <dbReference type="Pfam" id="PF10256"/>
    </source>
</evidence>
<dbReference type="InterPro" id="IPR051371">
    <property type="entry name" value="Ras_palmitoyltransferase"/>
</dbReference>
<keyword evidence="10" id="KW-1185">Reference proteome</keyword>
<comment type="subcellular location">
    <subcellularLocation>
        <location evidence="1">Endoplasmic reticulum membrane</location>
        <topology evidence="1">Peripheral membrane protein</topology>
    </subcellularLocation>
</comment>